<dbReference type="Pfam" id="PF01656">
    <property type="entry name" value="CbiA"/>
    <property type="match status" value="1"/>
</dbReference>
<evidence type="ECO:0000313" key="3">
    <source>
        <dbReference type="EMBL" id="NSJ52389.1"/>
    </source>
</evidence>
<dbReference type="Proteomes" id="UP001299608">
    <property type="component" value="Unassembled WGS sequence"/>
</dbReference>
<dbReference type="SUPFAM" id="SSF52540">
    <property type="entry name" value="P-loop containing nucleoside triphosphate hydrolases"/>
    <property type="match status" value="1"/>
</dbReference>
<protein>
    <recommendedName>
        <fullName evidence="1">CobQ/CobB/MinD/ParA nucleotide binding domain-containing protein</fullName>
    </recommendedName>
</protein>
<accession>A0AAW5C5V7</accession>
<evidence type="ECO:0000313" key="4">
    <source>
        <dbReference type="Proteomes" id="UP000669239"/>
    </source>
</evidence>
<proteinExistence type="predicted"/>
<reference evidence="2" key="3">
    <citation type="submission" date="2022-01" db="EMBL/GenBank/DDBJ databases">
        <title>Collection of gut derived symbiotic bacterial strains cultured from healthy donors.</title>
        <authorList>
            <person name="Lin H."/>
            <person name="Kohout C."/>
            <person name="Waligurski E."/>
            <person name="Pamer E.G."/>
        </authorList>
    </citation>
    <scope>NUCLEOTIDE SEQUENCE</scope>
    <source>
        <strain evidence="2">DFI.6.55</strain>
    </source>
</reference>
<dbReference type="RefSeq" id="WP_165642984.1">
    <property type="nucleotide sequence ID" value="NZ_JAAITT010000070.1"/>
</dbReference>
<dbReference type="InterPro" id="IPR027417">
    <property type="entry name" value="P-loop_NTPase"/>
</dbReference>
<dbReference type="EMBL" id="JAAITT010000070">
    <property type="protein sequence ID" value="NSJ52389.1"/>
    <property type="molecule type" value="Genomic_DNA"/>
</dbReference>
<dbReference type="Proteomes" id="UP000669239">
    <property type="component" value="Unassembled WGS sequence"/>
</dbReference>
<evidence type="ECO:0000259" key="1">
    <source>
        <dbReference type="Pfam" id="PF01656"/>
    </source>
</evidence>
<sequence>MDIHNIVLLGEAGSGKTEIAANIALLLAEKDEKPVYLIDMDQTKCLFRARDFSSLLEKRQVNMAENQELWDSPLVPMGVSTLLKDEGVRCVFDAGGNAAGAAMMGQFAGLLAGKTTRYYYVINPCRAFSGTVGEIRESLDAIMVSARVPAGRLEVIANPYMGGYTTAELIAGYYRRLEQDLAKLDLSIKCLAVSKTFSSRVRKQMNVPMLELDTFVDKLYV</sequence>
<name>A0AAW5C5V7_9FIRM</name>
<reference evidence="3" key="2">
    <citation type="submission" date="2020-02" db="EMBL/GenBank/DDBJ databases">
        <authorList>
            <person name="Littmann E."/>
            <person name="Sorbara M."/>
        </authorList>
    </citation>
    <scope>NUCLEOTIDE SEQUENCE</scope>
    <source>
        <strain evidence="3">MSK.1.17</strain>
    </source>
</reference>
<reference evidence="3 4" key="1">
    <citation type="journal article" date="2020" name="Cell Host Microbe">
        <title>Functional and Genomic Variation between Human-Derived Isolates of Lachnospiraceae Reveals Inter- and Intra-Species Diversity.</title>
        <authorList>
            <person name="Sorbara M.T."/>
            <person name="Littmann E.R."/>
            <person name="Fontana E."/>
            <person name="Moody T.U."/>
            <person name="Kohout C.E."/>
            <person name="Gjonbalaj M."/>
            <person name="Eaton V."/>
            <person name="Seok R."/>
            <person name="Leiner I.M."/>
            <person name="Pamer E.G."/>
        </authorList>
    </citation>
    <scope>NUCLEOTIDE SEQUENCE [LARGE SCALE GENOMIC DNA]</scope>
    <source>
        <strain evidence="3 4">MSK.1.17</strain>
    </source>
</reference>
<feature type="domain" description="CobQ/CobB/MinD/ParA nucleotide binding" evidence="1">
    <location>
        <begin position="10"/>
        <end position="182"/>
    </location>
</feature>
<evidence type="ECO:0000313" key="5">
    <source>
        <dbReference type="Proteomes" id="UP001299608"/>
    </source>
</evidence>
<comment type="caution">
    <text evidence="2">The sequence shown here is derived from an EMBL/GenBank/DDBJ whole genome shotgun (WGS) entry which is preliminary data.</text>
</comment>
<dbReference type="EMBL" id="JAKNGE010000035">
    <property type="protein sequence ID" value="MCG4748290.1"/>
    <property type="molecule type" value="Genomic_DNA"/>
</dbReference>
<dbReference type="Gene3D" id="3.40.50.300">
    <property type="entry name" value="P-loop containing nucleotide triphosphate hydrolases"/>
    <property type="match status" value="1"/>
</dbReference>
<dbReference type="AlphaFoldDB" id="A0AAW5C5V7"/>
<organism evidence="2 5">
    <name type="scientific">Enterocloster aldenensis</name>
    <dbReference type="NCBI Taxonomy" id="358742"/>
    <lineage>
        <taxon>Bacteria</taxon>
        <taxon>Bacillati</taxon>
        <taxon>Bacillota</taxon>
        <taxon>Clostridia</taxon>
        <taxon>Lachnospirales</taxon>
        <taxon>Lachnospiraceae</taxon>
        <taxon>Enterocloster</taxon>
    </lineage>
</organism>
<dbReference type="InterPro" id="IPR002586">
    <property type="entry name" value="CobQ/CobB/MinD/ParA_Nub-bd_dom"/>
</dbReference>
<gene>
    <name evidence="3" type="ORF">G5B36_27450</name>
    <name evidence="2" type="ORF">L0N08_22975</name>
</gene>
<keyword evidence="4" id="KW-1185">Reference proteome</keyword>
<evidence type="ECO:0000313" key="2">
    <source>
        <dbReference type="EMBL" id="MCG4748290.1"/>
    </source>
</evidence>